<reference evidence="4 5" key="1">
    <citation type="journal article" date="2012" name="Appl. Environ. Microbiol.">
        <title>Short-read sequencing for genomic analysis of the brown rot fungus Fibroporia radiculosa.</title>
        <authorList>
            <person name="Tang J.D."/>
            <person name="Perkins A.D."/>
            <person name="Sonstegard T.S."/>
            <person name="Schroeder S.G."/>
            <person name="Burgess S.C."/>
            <person name="Diehl S.V."/>
        </authorList>
    </citation>
    <scope>NUCLEOTIDE SEQUENCE [LARGE SCALE GENOMIC DNA]</scope>
    <source>
        <strain evidence="4 5">TFFH 294</strain>
    </source>
</reference>
<evidence type="ECO:0000313" key="4">
    <source>
        <dbReference type="EMBL" id="CCM02477.1"/>
    </source>
</evidence>
<comment type="similarity">
    <text evidence="2">Belongs to the BCKDHA family.</text>
</comment>
<dbReference type="CDD" id="cd02000">
    <property type="entry name" value="TPP_E1_PDC_ADC_BCADC"/>
    <property type="match status" value="1"/>
</dbReference>
<dbReference type="PANTHER" id="PTHR43380">
    <property type="entry name" value="2-OXOISOVALERATE DEHYDROGENASE SUBUNIT ALPHA, MITOCHONDRIAL"/>
    <property type="match status" value="1"/>
</dbReference>
<evidence type="ECO:0000313" key="5">
    <source>
        <dbReference type="Proteomes" id="UP000006352"/>
    </source>
</evidence>
<proteinExistence type="inferred from homology"/>
<dbReference type="InterPro" id="IPR050771">
    <property type="entry name" value="Alpha-ketoacid_DH_E1_comp"/>
</dbReference>
<dbReference type="EC" id="1.2.4.4" evidence="2"/>
<dbReference type="FunFam" id="3.40.50.970:FF:000055">
    <property type="entry name" value="2-oxoisovalerate dehydrogenase subunit alpha"/>
    <property type="match status" value="1"/>
</dbReference>
<dbReference type="RefSeq" id="XP_012181760.1">
    <property type="nucleotide sequence ID" value="XM_012326370.1"/>
</dbReference>
<dbReference type="InterPro" id="IPR001017">
    <property type="entry name" value="DH_E1"/>
</dbReference>
<dbReference type="OrthoDB" id="3845at2759"/>
<keyword evidence="1 2" id="KW-0560">Oxidoreductase</keyword>
<accession>J4HWL6</accession>
<comment type="catalytic activity">
    <reaction evidence="2">
        <text>N(6)-[(R)-lipoyl]-L-lysyl-[protein] + 3-methyl-2-oxobutanoate + H(+) = N(6)-[(R)-S(8)-2-methylpropanoyldihydrolipoyl]-L-lysyl-[protein] + CO2</text>
        <dbReference type="Rhea" id="RHEA:13457"/>
        <dbReference type="Rhea" id="RHEA-COMP:10474"/>
        <dbReference type="Rhea" id="RHEA-COMP:10497"/>
        <dbReference type="ChEBI" id="CHEBI:11851"/>
        <dbReference type="ChEBI" id="CHEBI:15378"/>
        <dbReference type="ChEBI" id="CHEBI:16526"/>
        <dbReference type="ChEBI" id="CHEBI:83099"/>
        <dbReference type="ChEBI" id="CHEBI:83142"/>
        <dbReference type="EC" id="1.2.4.4"/>
    </reaction>
</comment>
<name>J4HWL6_9APHY</name>
<sequence length="449" mass="49852">MLRTARLSRSALCFITKYSAQRSAAVLYSVEAYGHLPSTSSPITPTLKFFNSVDQDGGPIPTYRILDGAGKPLDDAQMPEVDEALARRMYENMVKIPSVDNVMMNLHRQGRISFYVTSYGEEATLTGTAAALADDDEVLGQYRESGVLYWRGFTCDDLVNNCLGTIADPCSAGKQMPMHLGSPKHHFHQISSPLATQIPQGAGVGFALKRDPARRGKNCAVVWFGEGAASEGDFHAGLLFASTIPSPTLFIARNNGFAISTPTAEQYHGDGIASRGPGYGIHTVRVDGNDVLAMYAAIKEARRLCIEEGRAVLVEAMTYRVGHHSTSDDSFAYRPRQEVEDRKRMDNPIARFRRYLEDRGWWSEEEEAALKAKLKEEIMGAFFRAEKLPKGELGNMFKDVYAGEEPWTIKENRAELARLLKKYGKTWAPWRTELQKHEGAGKDITGEEL</sequence>
<gene>
    <name evidence="4" type="ORF">FIBRA_04577</name>
</gene>
<dbReference type="Proteomes" id="UP000006352">
    <property type="component" value="Unassembled WGS sequence"/>
</dbReference>
<dbReference type="HOGENOM" id="CLU_029393_1_2_1"/>
<dbReference type="STRING" id="599839.J4HWL6"/>
<dbReference type="PANTHER" id="PTHR43380:SF1">
    <property type="entry name" value="2-OXOISOVALERATE DEHYDROGENASE SUBUNIT ALPHA, MITOCHONDRIAL"/>
    <property type="match status" value="1"/>
</dbReference>
<evidence type="ECO:0000256" key="1">
    <source>
        <dbReference type="ARBA" id="ARBA00023002"/>
    </source>
</evidence>
<evidence type="ECO:0000256" key="2">
    <source>
        <dbReference type="RuleBase" id="RU365014"/>
    </source>
</evidence>
<protein>
    <recommendedName>
        <fullName evidence="2">2-oxoisovalerate dehydrogenase subunit alpha</fullName>
        <ecNumber evidence="2">1.2.4.4</ecNumber>
    </recommendedName>
    <alternativeName>
        <fullName evidence="2">Branched-chain alpha-keto acid dehydrogenase E1 component alpha chain</fullName>
    </alternativeName>
</protein>
<dbReference type="AlphaFoldDB" id="J4HWL6"/>
<evidence type="ECO:0000259" key="3">
    <source>
        <dbReference type="Pfam" id="PF00676"/>
    </source>
</evidence>
<comment type="cofactor">
    <cofactor evidence="2">
        <name>thiamine diphosphate</name>
        <dbReference type="ChEBI" id="CHEBI:58937"/>
    </cofactor>
</comment>
<dbReference type="InParanoid" id="J4HWL6"/>
<dbReference type="EMBL" id="HE797081">
    <property type="protein sequence ID" value="CCM02477.1"/>
    <property type="molecule type" value="Genomic_DNA"/>
</dbReference>
<feature type="domain" description="Dehydrogenase E1 component" evidence="3">
    <location>
        <begin position="92"/>
        <end position="390"/>
    </location>
</feature>
<dbReference type="Pfam" id="PF00676">
    <property type="entry name" value="E1_dh"/>
    <property type="match status" value="1"/>
</dbReference>
<dbReference type="InterPro" id="IPR029061">
    <property type="entry name" value="THDP-binding"/>
</dbReference>
<keyword evidence="2" id="KW-0786">Thiamine pyrophosphate</keyword>
<comment type="function">
    <text evidence="2">The branched-chain alpha-keto dehydrogenase complex catalyzes the overall conversion of alpha-keto acids to acyl-CoA and CO(2). It contains multiple copies of three enzymatic components: branched-chain alpha-keto acid decarboxylase (E1), lipoamide acyltransferase (E2) and lipoamide dehydrogenase (E3).</text>
</comment>
<dbReference type="GO" id="GO:0003863">
    <property type="term" value="F:branched-chain 2-oxo acid dehydrogenase activity"/>
    <property type="evidence" value="ECO:0007669"/>
    <property type="project" value="UniProtKB-EC"/>
</dbReference>
<dbReference type="GO" id="GO:0009083">
    <property type="term" value="P:branched-chain amino acid catabolic process"/>
    <property type="evidence" value="ECO:0007669"/>
    <property type="project" value="TreeGrafter"/>
</dbReference>
<organism evidence="4 5">
    <name type="scientific">Fibroporia radiculosa</name>
    <dbReference type="NCBI Taxonomy" id="599839"/>
    <lineage>
        <taxon>Eukaryota</taxon>
        <taxon>Fungi</taxon>
        <taxon>Dikarya</taxon>
        <taxon>Basidiomycota</taxon>
        <taxon>Agaricomycotina</taxon>
        <taxon>Agaricomycetes</taxon>
        <taxon>Polyporales</taxon>
        <taxon>Fibroporiaceae</taxon>
        <taxon>Fibroporia</taxon>
    </lineage>
</organism>
<keyword evidence="5" id="KW-1185">Reference proteome</keyword>
<dbReference type="SUPFAM" id="SSF52518">
    <property type="entry name" value="Thiamin diphosphate-binding fold (THDP-binding)"/>
    <property type="match status" value="1"/>
</dbReference>
<dbReference type="Gene3D" id="3.40.50.970">
    <property type="match status" value="1"/>
</dbReference>
<dbReference type="GeneID" id="24097388"/>